<dbReference type="InterPro" id="IPR000504">
    <property type="entry name" value="RRM_dom"/>
</dbReference>
<evidence type="ECO:0000256" key="2">
    <source>
        <dbReference type="SAM" id="MobiDB-lite"/>
    </source>
</evidence>
<dbReference type="PANTHER" id="PTHR48025">
    <property type="entry name" value="OS02G0815200 PROTEIN"/>
    <property type="match status" value="1"/>
</dbReference>
<evidence type="ECO:0000313" key="5">
    <source>
        <dbReference type="Proteomes" id="UP000034215"/>
    </source>
</evidence>
<feature type="compositionally biased region" description="Basic and acidic residues" evidence="2">
    <location>
        <begin position="80"/>
        <end position="125"/>
    </location>
</feature>
<feature type="domain" description="RRM" evidence="3">
    <location>
        <begin position="3"/>
        <end position="81"/>
    </location>
</feature>
<dbReference type="GO" id="GO:0003729">
    <property type="term" value="F:mRNA binding"/>
    <property type="evidence" value="ECO:0007669"/>
    <property type="project" value="TreeGrafter"/>
</dbReference>
<dbReference type="Proteomes" id="UP000034215">
    <property type="component" value="Unassembled WGS sequence"/>
</dbReference>
<sequence length="135" mass="14742">MNKRLFVAGLPFTTTQDELKNLFADAGTVVSAAVIKDRMTGKSKGFGFVEMETIEEATKAVSTLNDSEFGGRKLIVAEAKPMEDRSEGRRNFGDRPHGGFRSERPSFGKRREGGRGKFGRGERNGGHAGFRGGRT</sequence>
<dbReference type="InterPro" id="IPR035979">
    <property type="entry name" value="RBD_domain_sf"/>
</dbReference>
<accession>A0A0G0QRX1</accession>
<dbReference type="SMART" id="SM00360">
    <property type="entry name" value="RRM"/>
    <property type="match status" value="1"/>
</dbReference>
<organism evidence="4 5">
    <name type="scientific">Candidatus Woesebacteria bacterium GW2011_GWB1_40_12</name>
    <dbReference type="NCBI Taxonomy" id="1618576"/>
    <lineage>
        <taxon>Bacteria</taxon>
        <taxon>Candidatus Woeseibacteriota</taxon>
    </lineage>
</organism>
<feature type="compositionally biased region" description="Gly residues" evidence="2">
    <location>
        <begin position="126"/>
        <end position="135"/>
    </location>
</feature>
<dbReference type="SUPFAM" id="SSF54928">
    <property type="entry name" value="RNA-binding domain, RBD"/>
    <property type="match status" value="1"/>
</dbReference>
<name>A0A0G0QRX1_9BACT</name>
<dbReference type="AlphaFoldDB" id="A0A0G0QRX1"/>
<dbReference type="PANTHER" id="PTHR48025:SF1">
    <property type="entry name" value="RRM DOMAIN-CONTAINING PROTEIN"/>
    <property type="match status" value="1"/>
</dbReference>
<dbReference type="Pfam" id="PF00076">
    <property type="entry name" value="RRM_1"/>
    <property type="match status" value="1"/>
</dbReference>
<dbReference type="Gene3D" id="3.30.70.330">
    <property type="match status" value="1"/>
</dbReference>
<gene>
    <name evidence="4" type="ORF">UT76_C0019G0005</name>
</gene>
<evidence type="ECO:0000313" key="4">
    <source>
        <dbReference type="EMBL" id="KKR42923.1"/>
    </source>
</evidence>
<feature type="region of interest" description="Disordered" evidence="2">
    <location>
        <begin position="80"/>
        <end position="135"/>
    </location>
</feature>
<dbReference type="InterPro" id="IPR012677">
    <property type="entry name" value="Nucleotide-bd_a/b_plait_sf"/>
</dbReference>
<dbReference type="InterPro" id="IPR050502">
    <property type="entry name" value="Euk_RNA-bind_prot"/>
</dbReference>
<comment type="caution">
    <text evidence="4">The sequence shown here is derived from an EMBL/GenBank/DDBJ whole genome shotgun (WGS) entry which is preliminary data.</text>
</comment>
<dbReference type="PROSITE" id="PS50102">
    <property type="entry name" value="RRM"/>
    <property type="match status" value="1"/>
</dbReference>
<dbReference type="EMBL" id="LBYA01000019">
    <property type="protein sequence ID" value="KKR42923.1"/>
    <property type="molecule type" value="Genomic_DNA"/>
</dbReference>
<evidence type="ECO:0000259" key="3">
    <source>
        <dbReference type="PROSITE" id="PS50102"/>
    </source>
</evidence>
<proteinExistence type="predicted"/>
<reference evidence="4 5" key="1">
    <citation type="journal article" date="2015" name="Nature">
        <title>rRNA introns, odd ribosomes, and small enigmatic genomes across a large radiation of phyla.</title>
        <authorList>
            <person name="Brown C.T."/>
            <person name="Hug L.A."/>
            <person name="Thomas B.C."/>
            <person name="Sharon I."/>
            <person name="Castelle C.J."/>
            <person name="Singh A."/>
            <person name="Wilkins M.J."/>
            <person name="Williams K.H."/>
            <person name="Banfield J.F."/>
        </authorList>
    </citation>
    <scope>NUCLEOTIDE SEQUENCE [LARGE SCALE GENOMIC DNA]</scope>
</reference>
<keyword evidence="1" id="KW-0694">RNA-binding</keyword>
<protein>
    <submittedName>
        <fullName evidence="4">RNP-1 like protein RNA-binding protein</fullName>
    </submittedName>
</protein>
<evidence type="ECO:0000256" key="1">
    <source>
        <dbReference type="ARBA" id="ARBA00022884"/>
    </source>
</evidence>